<organism evidence="2 3">
    <name type="scientific">Fulvimarina manganoxydans</name>
    <dbReference type="NCBI Taxonomy" id="937218"/>
    <lineage>
        <taxon>Bacteria</taxon>
        <taxon>Pseudomonadati</taxon>
        <taxon>Pseudomonadota</taxon>
        <taxon>Alphaproteobacteria</taxon>
        <taxon>Hyphomicrobiales</taxon>
        <taxon>Aurantimonadaceae</taxon>
        <taxon>Fulvimarina</taxon>
    </lineage>
</organism>
<gene>
    <name evidence="2" type="ORF">SAMN06297251_103249</name>
</gene>
<dbReference type="Proteomes" id="UP000192656">
    <property type="component" value="Unassembled WGS sequence"/>
</dbReference>
<evidence type="ECO:0000313" key="2">
    <source>
        <dbReference type="EMBL" id="SMC53832.1"/>
    </source>
</evidence>
<dbReference type="STRING" id="937218.SAMN06297251_103249"/>
<reference evidence="2 3" key="1">
    <citation type="submission" date="2017-04" db="EMBL/GenBank/DDBJ databases">
        <authorList>
            <person name="Afonso C.L."/>
            <person name="Miller P.J."/>
            <person name="Scott M.A."/>
            <person name="Spackman E."/>
            <person name="Goraichik I."/>
            <person name="Dimitrov K.M."/>
            <person name="Suarez D.L."/>
            <person name="Swayne D.E."/>
        </authorList>
    </citation>
    <scope>NUCLEOTIDE SEQUENCE [LARGE SCALE GENOMIC DNA]</scope>
    <source>
        <strain evidence="2 3">CGMCC 1.10972</strain>
    </source>
</reference>
<feature type="transmembrane region" description="Helical" evidence="1">
    <location>
        <begin position="228"/>
        <end position="251"/>
    </location>
</feature>
<keyword evidence="1" id="KW-0812">Transmembrane</keyword>
<feature type="transmembrane region" description="Helical" evidence="1">
    <location>
        <begin position="163"/>
        <end position="183"/>
    </location>
</feature>
<dbReference type="Gene3D" id="3.40.50.720">
    <property type="entry name" value="NAD(P)-binding Rossmann-like Domain"/>
    <property type="match status" value="1"/>
</dbReference>
<dbReference type="RefSeq" id="WP_084409062.1">
    <property type="nucleotide sequence ID" value="NZ_FWXR01000003.1"/>
</dbReference>
<evidence type="ECO:0000256" key="1">
    <source>
        <dbReference type="SAM" id="Phobius"/>
    </source>
</evidence>
<keyword evidence="1" id="KW-1133">Transmembrane helix</keyword>
<dbReference type="AlphaFoldDB" id="A0A1W2A035"/>
<feature type="transmembrane region" description="Helical" evidence="1">
    <location>
        <begin position="189"/>
        <end position="216"/>
    </location>
</feature>
<dbReference type="InterPro" id="IPR025695">
    <property type="entry name" value="DoxX-like"/>
</dbReference>
<dbReference type="EMBL" id="FWXR01000003">
    <property type="protein sequence ID" value="SMC53832.1"/>
    <property type="molecule type" value="Genomic_DNA"/>
</dbReference>
<proteinExistence type="predicted"/>
<protein>
    <submittedName>
        <fullName evidence="2">DoxX-like family protein</fullName>
    </submittedName>
</protein>
<keyword evidence="3" id="KW-1185">Reference proteome</keyword>
<dbReference type="OrthoDB" id="5377001at2"/>
<sequence>MRPSLVYGPGGESMAFLASLAALPVRFTIRSGPVRPIAVDDLTVSIVDCLESKKPLPPILEAVGPNAMTIGDYVDGLSRWLAVGQRWKSPIALNGLMRFGRLFGQRFVNPDTAAMLARGADGDPAPLGRLTGKRFASLDKGLARHPATKADRIAAIVKPWIEALAPALGLFWIVTGVISIAAHENGLSLLASAGITGGVAIALILAGGALDVALGLMTFPRRWRMKALLLQAATILLYTAIATILVPGAWADPLGQLLKNGPIVLLTLFLAHLSKADA</sequence>
<evidence type="ECO:0000313" key="3">
    <source>
        <dbReference type="Proteomes" id="UP000192656"/>
    </source>
</evidence>
<keyword evidence="1" id="KW-0472">Membrane</keyword>
<name>A0A1W2A035_9HYPH</name>
<dbReference type="Pfam" id="PF13781">
    <property type="entry name" value="DoxX_3"/>
    <property type="match status" value="1"/>
</dbReference>
<accession>A0A1W2A035</accession>